<dbReference type="InterPro" id="IPR050704">
    <property type="entry name" value="Peptidase_C85-like"/>
</dbReference>
<dbReference type="InterPro" id="IPR038765">
    <property type="entry name" value="Papain-like_cys_pep_sf"/>
</dbReference>
<evidence type="ECO:0000256" key="3">
    <source>
        <dbReference type="ARBA" id="ARBA00012759"/>
    </source>
</evidence>
<evidence type="ECO:0000256" key="4">
    <source>
        <dbReference type="ARBA" id="ARBA00022786"/>
    </source>
</evidence>
<dbReference type="AlphaFoldDB" id="A0A2K3PJC6"/>
<accession>A0A2K3PJC6</accession>
<comment type="catalytic activity">
    <reaction evidence="1">
        <text>Thiol-dependent hydrolysis of ester, thioester, amide, peptide and isopeptide bonds formed by the C-terminal Gly of ubiquitin (a 76-residue protein attached to proteins as an intracellular targeting signal).</text>
        <dbReference type="EC" id="3.4.19.12"/>
    </reaction>
</comment>
<protein>
    <recommendedName>
        <fullName evidence="3">ubiquitinyl hydrolase 1</fullName>
        <ecNumber evidence="3">3.4.19.12</ecNumber>
    </recommendedName>
</protein>
<keyword evidence="5" id="KW-0378">Hydrolase</keyword>
<feature type="non-terminal residue" evidence="7">
    <location>
        <position position="411"/>
    </location>
</feature>
<comment type="similarity">
    <text evidence="2">Belongs to the peptidase C85 family.</text>
</comment>
<evidence type="ECO:0000256" key="1">
    <source>
        <dbReference type="ARBA" id="ARBA00000707"/>
    </source>
</evidence>
<dbReference type="GO" id="GO:0016579">
    <property type="term" value="P:protein deubiquitination"/>
    <property type="evidence" value="ECO:0007669"/>
    <property type="project" value="TreeGrafter"/>
</dbReference>
<dbReference type="InterPro" id="IPR003323">
    <property type="entry name" value="OTU_dom"/>
</dbReference>
<dbReference type="PROSITE" id="PS50802">
    <property type="entry name" value="OTU"/>
    <property type="match status" value="1"/>
</dbReference>
<dbReference type="PANTHER" id="PTHR12419:SF90">
    <property type="entry name" value="OS02G0819500 PROTEIN"/>
    <property type="match status" value="1"/>
</dbReference>
<proteinExistence type="inferred from homology"/>
<evidence type="ECO:0000259" key="6">
    <source>
        <dbReference type="PROSITE" id="PS50802"/>
    </source>
</evidence>
<dbReference type="SUPFAM" id="SSF54001">
    <property type="entry name" value="Cysteine proteinases"/>
    <property type="match status" value="1"/>
</dbReference>
<comment type="caution">
    <text evidence="7">The sequence shown here is derived from an EMBL/GenBank/DDBJ whole genome shotgun (WGS) entry which is preliminary data.</text>
</comment>
<evidence type="ECO:0000313" key="7">
    <source>
        <dbReference type="EMBL" id="PNY15387.1"/>
    </source>
</evidence>
<dbReference type="Gene3D" id="3.90.70.80">
    <property type="match status" value="1"/>
</dbReference>
<gene>
    <name evidence="7" type="ORF">L195_g012082</name>
</gene>
<dbReference type="PANTHER" id="PTHR12419">
    <property type="entry name" value="OTU DOMAIN CONTAINING PROTEIN"/>
    <property type="match status" value="1"/>
</dbReference>
<feature type="domain" description="OTU" evidence="6">
    <location>
        <begin position="286"/>
        <end position="410"/>
    </location>
</feature>
<dbReference type="Proteomes" id="UP000236291">
    <property type="component" value="Unassembled WGS sequence"/>
</dbReference>
<dbReference type="GO" id="GO:0004843">
    <property type="term" value="F:cysteine-type deubiquitinase activity"/>
    <property type="evidence" value="ECO:0007669"/>
    <property type="project" value="UniProtKB-EC"/>
</dbReference>
<dbReference type="FunFam" id="3.90.70.80:FF:000001">
    <property type="entry name" value="OTU domain-containing protein"/>
    <property type="match status" value="1"/>
</dbReference>
<dbReference type="EMBL" id="ASHM01007630">
    <property type="protein sequence ID" value="PNY15387.1"/>
    <property type="molecule type" value="Genomic_DNA"/>
</dbReference>
<sequence length="411" mass="46609">MTSHDMDPDVVRWGLHLLDGCTFVHGRSPSVVTRCDPDLSQVEYVREGFCEYSNVEHDEAVARAYQEELSQLDSMEASGMTNFENEQVRASVNAQDWLSSSNRSYNFGDASCQNPGDESCRMKEVDDCGPSGRENNMHEVGAFNSSFRSGEMPFITDEMWHSLEISDESSLDGEVGKRLNQMVPIPHVPKTNEKIPSDDEEISDHQRLLDRISILKEVLKWGDKDNTSSRAEKDKKLEPRSGGAHLPSGRILLYPNEKCIGGITLVPLSREGLMQRNCLTELLYELIESKVEGDGNCQFRALSDQLYRSPNLHKFVREQIVQQLKSDPDLYAGYVPMTYSEYLKKMSKSGEWGDHVTLQAAADWYGVKIFVITSFKDTCYIEILPQTQKSGRVIFLSFWAEVHYNSIYPEG</sequence>
<evidence type="ECO:0000256" key="5">
    <source>
        <dbReference type="ARBA" id="ARBA00022801"/>
    </source>
</evidence>
<reference evidence="7 8" key="1">
    <citation type="journal article" date="2014" name="Am. J. Bot.">
        <title>Genome assembly and annotation for red clover (Trifolium pratense; Fabaceae).</title>
        <authorList>
            <person name="Istvanek J."/>
            <person name="Jaros M."/>
            <person name="Krenek A."/>
            <person name="Repkova J."/>
        </authorList>
    </citation>
    <scope>NUCLEOTIDE SEQUENCE [LARGE SCALE GENOMIC DNA]</scope>
    <source>
        <strain evidence="8">cv. Tatra</strain>
        <tissue evidence="7">Young leaves</tissue>
    </source>
</reference>
<dbReference type="Pfam" id="PF02338">
    <property type="entry name" value="OTU"/>
    <property type="match status" value="1"/>
</dbReference>
<name>A0A2K3PJC6_TRIPR</name>
<reference evidence="7 8" key="2">
    <citation type="journal article" date="2017" name="Front. Plant Sci.">
        <title>Gene Classification and Mining of Molecular Markers Useful in Red Clover (Trifolium pratense) Breeding.</title>
        <authorList>
            <person name="Istvanek J."/>
            <person name="Dluhosova J."/>
            <person name="Dluhos P."/>
            <person name="Patkova L."/>
            <person name="Nedelnik J."/>
            <person name="Repkova J."/>
        </authorList>
    </citation>
    <scope>NUCLEOTIDE SEQUENCE [LARGE SCALE GENOMIC DNA]</scope>
    <source>
        <strain evidence="8">cv. Tatra</strain>
        <tissue evidence="7">Young leaves</tissue>
    </source>
</reference>
<keyword evidence="4" id="KW-0833">Ubl conjugation pathway</keyword>
<dbReference type="EC" id="3.4.19.12" evidence="3"/>
<evidence type="ECO:0000256" key="2">
    <source>
        <dbReference type="ARBA" id="ARBA00010407"/>
    </source>
</evidence>
<evidence type="ECO:0000313" key="8">
    <source>
        <dbReference type="Proteomes" id="UP000236291"/>
    </source>
</evidence>
<organism evidence="7 8">
    <name type="scientific">Trifolium pratense</name>
    <name type="common">Red clover</name>
    <dbReference type="NCBI Taxonomy" id="57577"/>
    <lineage>
        <taxon>Eukaryota</taxon>
        <taxon>Viridiplantae</taxon>
        <taxon>Streptophyta</taxon>
        <taxon>Embryophyta</taxon>
        <taxon>Tracheophyta</taxon>
        <taxon>Spermatophyta</taxon>
        <taxon>Magnoliopsida</taxon>
        <taxon>eudicotyledons</taxon>
        <taxon>Gunneridae</taxon>
        <taxon>Pentapetalae</taxon>
        <taxon>rosids</taxon>
        <taxon>fabids</taxon>
        <taxon>Fabales</taxon>
        <taxon>Fabaceae</taxon>
        <taxon>Papilionoideae</taxon>
        <taxon>50 kb inversion clade</taxon>
        <taxon>NPAAA clade</taxon>
        <taxon>Hologalegina</taxon>
        <taxon>IRL clade</taxon>
        <taxon>Trifolieae</taxon>
        <taxon>Trifolium</taxon>
    </lineage>
</organism>
<dbReference type="STRING" id="57577.A0A2K3PJC6"/>
<dbReference type="CDD" id="cd22751">
    <property type="entry name" value="OTU_plant_OTU9-like"/>
    <property type="match status" value="1"/>
</dbReference>